<evidence type="ECO:0000256" key="1">
    <source>
        <dbReference type="SAM" id="MobiDB-lite"/>
    </source>
</evidence>
<comment type="caution">
    <text evidence="2">The sequence shown here is derived from an EMBL/GenBank/DDBJ whole genome shotgun (WGS) entry which is preliminary data.</text>
</comment>
<proteinExistence type="predicted"/>
<dbReference type="Proteomes" id="UP001377567">
    <property type="component" value="Unassembled WGS sequence"/>
</dbReference>
<organism evidence="2 3">
    <name type="scientific">Maudiozyma humilis</name>
    <name type="common">Sour dough yeast</name>
    <name type="synonym">Kazachstania humilis</name>
    <dbReference type="NCBI Taxonomy" id="51915"/>
    <lineage>
        <taxon>Eukaryota</taxon>
        <taxon>Fungi</taxon>
        <taxon>Dikarya</taxon>
        <taxon>Ascomycota</taxon>
        <taxon>Saccharomycotina</taxon>
        <taxon>Saccharomycetes</taxon>
        <taxon>Saccharomycetales</taxon>
        <taxon>Saccharomycetaceae</taxon>
        <taxon>Maudiozyma</taxon>
    </lineage>
</organism>
<keyword evidence="3" id="KW-1185">Reference proteome</keyword>
<reference evidence="2 3" key="1">
    <citation type="journal article" date="2023" name="Elife">
        <title>Identification of key yeast species and microbe-microbe interactions impacting larval growth of Drosophila in the wild.</title>
        <authorList>
            <person name="Mure A."/>
            <person name="Sugiura Y."/>
            <person name="Maeda R."/>
            <person name="Honda K."/>
            <person name="Sakurai N."/>
            <person name="Takahashi Y."/>
            <person name="Watada M."/>
            <person name="Katoh T."/>
            <person name="Gotoh A."/>
            <person name="Gotoh Y."/>
            <person name="Taniguchi I."/>
            <person name="Nakamura K."/>
            <person name="Hayashi T."/>
            <person name="Katayama T."/>
            <person name="Uemura T."/>
            <person name="Hattori Y."/>
        </authorList>
    </citation>
    <scope>NUCLEOTIDE SEQUENCE [LARGE SCALE GENOMIC DNA]</scope>
    <source>
        <strain evidence="2 3">KH-74</strain>
    </source>
</reference>
<evidence type="ECO:0000313" key="3">
    <source>
        <dbReference type="Proteomes" id="UP001377567"/>
    </source>
</evidence>
<feature type="region of interest" description="Disordered" evidence="1">
    <location>
        <begin position="29"/>
        <end position="58"/>
    </location>
</feature>
<evidence type="ECO:0000313" key="2">
    <source>
        <dbReference type="EMBL" id="GMM57860.1"/>
    </source>
</evidence>
<gene>
    <name evidence="2" type="ORF">DAKH74_044760</name>
</gene>
<accession>A0AAV5S2G5</accession>
<sequence>MSTVESPVALAAATEARTNLIAATANVKKTEAKKTEAKKTEAKKTEAAPADKKKEEKKSFFKKLTHKLSNLI</sequence>
<dbReference type="AlphaFoldDB" id="A0AAV5S2G5"/>
<dbReference type="EMBL" id="BTGD01000016">
    <property type="protein sequence ID" value="GMM57860.1"/>
    <property type="molecule type" value="Genomic_DNA"/>
</dbReference>
<name>A0AAV5S2G5_MAUHU</name>
<protein>
    <submittedName>
        <fullName evidence="2">Uncharacterized protein</fullName>
    </submittedName>
</protein>